<evidence type="ECO:0000313" key="6">
    <source>
        <dbReference type="Proteomes" id="UP000789595"/>
    </source>
</evidence>
<keyword evidence="6" id="KW-1185">Reference proteome</keyword>
<dbReference type="InterPro" id="IPR036028">
    <property type="entry name" value="SH3-like_dom_sf"/>
</dbReference>
<keyword evidence="1 2" id="KW-0728">SH3 domain</keyword>
<dbReference type="PROSITE" id="PS50002">
    <property type="entry name" value="SH3"/>
    <property type="match status" value="1"/>
</dbReference>
<proteinExistence type="predicted"/>
<feature type="region of interest" description="Disordered" evidence="3">
    <location>
        <begin position="206"/>
        <end position="467"/>
    </location>
</feature>
<feature type="compositionally biased region" description="Low complexity" evidence="3">
    <location>
        <begin position="397"/>
        <end position="430"/>
    </location>
</feature>
<evidence type="ECO:0000256" key="1">
    <source>
        <dbReference type="ARBA" id="ARBA00022443"/>
    </source>
</evidence>
<comment type="caution">
    <text evidence="5">The sequence shown here is derived from an EMBL/GenBank/DDBJ whole genome shotgun (WGS) entry which is preliminary data.</text>
</comment>
<feature type="compositionally biased region" description="Low complexity" evidence="3">
    <location>
        <begin position="290"/>
        <end position="301"/>
    </location>
</feature>
<feature type="compositionally biased region" description="Pro residues" evidence="3">
    <location>
        <begin position="349"/>
        <end position="359"/>
    </location>
</feature>
<feature type="compositionally biased region" description="Low complexity" evidence="3">
    <location>
        <begin position="271"/>
        <end position="282"/>
    </location>
</feature>
<feature type="compositionally biased region" description="Acidic residues" evidence="3">
    <location>
        <begin position="438"/>
        <end position="454"/>
    </location>
</feature>
<evidence type="ECO:0000259" key="4">
    <source>
        <dbReference type="PROSITE" id="PS50002"/>
    </source>
</evidence>
<dbReference type="InterPro" id="IPR001452">
    <property type="entry name" value="SH3_domain"/>
</dbReference>
<dbReference type="AlphaFoldDB" id="A0A8J2X4T9"/>
<dbReference type="EMBL" id="CAKKNE010000004">
    <property type="protein sequence ID" value="CAH0374756.1"/>
    <property type="molecule type" value="Genomic_DNA"/>
</dbReference>
<name>A0A8J2X4T9_9STRA</name>
<dbReference type="Proteomes" id="UP000789595">
    <property type="component" value="Unassembled WGS sequence"/>
</dbReference>
<feature type="compositionally biased region" description="Low complexity" evidence="3">
    <location>
        <begin position="220"/>
        <end position="230"/>
    </location>
</feature>
<gene>
    <name evidence="5" type="ORF">PECAL_4P20580</name>
</gene>
<feature type="region of interest" description="Disordered" evidence="3">
    <location>
        <begin position="74"/>
        <end position="96"/>
    </location>
</feature>
<feature type="compositionally biased region" description="Low complexity" evidence="3">
    <location>
        <begin position="311"/>
        <end position="320"/>
    </location>
</feature>
<reference evidence="5" key="1">
    <citation type="submission" date="2021-11" db="EMBL/GenBank/DDBJ databases">
        <authorList>
            <consortium name="Genoscope - CEA"/>
            <person name="William W."/>
        </authorList>
    </citation>
    <scope>NUCLEOTIDE SEQUENCE</scope>
</reference>
<dbReference type="SMART" id="SM00326">
    <property type="entry name" value="SH3"/>
    <property type="match status" value="1"/>
</dbReference>
<evidence type="ECO:0000256" key="3">
    <source>
        <dbReference type="SAM" id="MobiDB-lite"/>
    </source>
</evidence>
<dbReference type="SUPFAM" id="SSF50044">
    <property type="entry name" value="SH3-domain"/>
    <property type="match status" value="1"/>
</dbReference>
<organism evidence="5 6">
    <name type="scientific">Pelagomonas calceolata</name>
    <dbReference type="NCBI Taxonomy" id="35677"/>
    <lineage>
        <taxon>Eukaryota</taxon>
        <taxon>Sar</taxon>
        <taxon>Stramenopiles</taxon>
        <taxon>Ochrophyta</taxon>
        <taxon>Pelagophyceae</taxon>
        <taxon>Pelagomonadales</taxon>
        <taxon>Pelagomonadaceae</taxon>
        <taxon>Pelagomonas</taxon>
    </lineage>
</organism>
<feature type="compositionally biased region" description="Pro residues" evidence="3">
    <location>
        <begin position="253"/>
        <end position="269"/>
    </location>
</feature>
<protein>
    <recommendedName>
        <fullName evidence="4">SH3 domain-containing protein</fullName>
    </recommendedName>
</protein>
<evidence type="ECO:0000313" key="5">
    <source>
        <dbReference type="EMBL" id="CAH0374756.1"/>
    </source>
</evidence>
<evidence type="ECO:0000256" key="2">
    <source>
        <dbReference type="PROSITE-ProRule" id="PRU00192"/>
    </source>
</evidence>
<accession>A0A8J2X4T9</accession>
<sequence>MADDAVAATHKTFAYLHGLPVPLDEVWSWVGDRPVDVTVIRDEKDCAAQAAKREAQLELEKRLEEVGALFGVDDRHAHRGRGGPPPPERPWFARSGPSAAAASELEYARVARLPRDLAVDARRAREEAARPTREDLRMLRLERSRRAKTLQKLFDTLAIPVRQRPIADVYHPATLRPFSPGGGPIEWTRRPSVAWTWAPPKVEVEAPPLTPAEREERAARAAAQRAALARMTSPMEKRPPRKPKPPEPYPDDFGPPPEAQAPAPAPEPVAPEELPAAVEAPLVPEPPATEEPAAPATAQEPARPPSPSPSEPLASGEEPSYACESYGDDFARAPAPSQDSYAADFLAPEPEPAPAPPAEPEPEPHEAAPEPAPQPEEHGLQPRPSQISYETYSEDFAASAPASAPASAAPTPRGFFSAESSASGRRSSAEQSLREPVPDPDPEPAPEPEPEPEPEPGPVSWEAWTPAPAPDPMPAFYWLMRREYEGDHAAPASTNSPGRGLVAAVARRAFHPEELPEMALDPGERLLILRDEYDPSPGWIFAAKGTSNAGYVPRNYLDIDDSDGPAE</sequence>
<dbReference type="Gene3D" id="2.30.30.40">
    <property type="entry name" value="SH3 Domains"/>
    <property type="match status" value="1"/>
</dbReference>
<feature type="domain" description="SH3" evidence="4">
    <location>
        <begin position="499"/>
        <end position="562"/>
    </location>
</feature>